<reference evidence="2" key="1">
    <citation type="submission" date="2022-01" db="EMBL/GenBank/DDBJ databases">
        <title>Genome-Based Taxonomic Classification of the Phylum Actinobacteria.</title>
        <authorList>
            <person name="Gao Y."/>
        </authorList>
    </citation>
    <scope>NUCLEOTIDE SEQUENCE</scope>
    <source>
        <strain evidence="2">KLBMP 8922</strain>
    </source>
</reference>
<sequence length="537" mass="53148">MPRTYLRRAVAAASAGLVAVSGLVALAPAAGAGTVRPTVTCVLPAGQGTFTGPQDVTVTLDKSAVPAGGQLTGTVTLGVSPAKSSLSLTIYATPSITLAMKGAATGEVTVTGTEQTIIAVKDEPVPIAAYSGKFNIPVSATAGGRIEFTVVKMVTDTTLAPGGMVFPTTCTVDAGGDAVVADVAVEGSGGEPAVLTAPGGDLHPGQPIALGGSKFTPNGAVQVQLCNGDGSGCAASRFTADTLAVDGAGVLTGTATLAPTGLPEGAYIVKVVGGEKEAQAGISVKPFVVTGPREATLSTSSGGLGTVVHITGRNWTPNVGANVTQLDSDGFELWPTHNFDVGYDGTFTTQFTIDSPWVKGLLVREGTYDDRSVTLPFTLTEGPPPATQNAAVTLAPGTLTMSQAGTGLDFGAVTLNGEAQTAKADLNRVTVLDTRGGNLGWSLTGTMTDLTAANGVDKIPAGNIAWTPSCAASAASLNPVADGSPGPLGATAATLCSAAPTGATTGGKFTADAELVLTTPKFAAAGAYTGTLTLTLA</sequence>
<feature type="chain" id="PRO_5041412889" evidence="1">
    <location>
        <begin position="33"/>
        <end position="537"/>
    </location>
</feature>
<keyword evidence="3" id="KW-1185">Reference proteome</keyword>
<keyword evidence="1" id="KW-0732">Signal</keyword>
<accession>A0AA41Q2X0</accession>
<dbReference type="EMBL" id="JAKFHA010000017">
    <property type="protein sequence ID" value="MCF2530553.1"/>
    <property type="molecule type" value="Genomic_DNA"/>
</dbReference>
<dbReference type="RefSeq" id="WP_235055222.1">
    <property type="nucleotide sequence ID" value="NZ_JAKFHA010000017.1"/>
</dbReference>
<dbReference type="AlphaFoldDB" id="A0AA41Q2X0"/>
<proteinExistence type="predicted"/>
<dbReference type="Proteomes" id="UP001165378">
    <property type="component" value="Unassembled WGS sequence"/>
</dbReference>
<gene>
    <name evidence="2" type="ORF">LZ495_25490</name>
</gene>
<evidence type="ECO:0000313" key="2">
    <source>
        <dbReference type="EMBL" id="MCF2530553.1"/>
    </source>
</evidence>
<feature type="signal peptide" evidence="1">
    <location>
        <begin position="1"/>
        <end position="32"/>
    </location>
</feature>
<name>A0AA41Q2X0_9ACTN</name>
<evidence type="ECO:0000313" key="3">
    <source>
        <dbReference type="Proteomes" id="UP001165378"/>
    </source>
</evidence>
<protein>
    <submittedName>
        <fullName evidence="2">WxL domain-containing protein</fullName>
    </submittedName>
</protein>
<comment type="caution">
    <text evidence="2">The sequence shown here is derived from an EMBL/GenBank/DDBJ whole genome shotgun (WGS) entry which is preliminary data.</text>
</comment>
<organism evidence="2 3">
    <name type="scientific">Yinghuangia soli</name>
    <dbReference type="NCBI Taxonomy" id="2908204"/>
    <lineage>
        <taxon>Bacteria</taxon>
        <taxon>Bacillati</taxon>
        <taxon>Actinomycetota</taxon>
        <taxon>Actinomycetes</taxon>
        <taxon>Kitasatosporales</taxon>
        <taxon>Streptomycetaceae</taxon>
        <taxon>Yinghuangia</taxon>
    </lineage>
</organism>
<evidence type="ECO:0000256" key="1">
    <source>
        <dbReference type="SAM" id="SignalP"/>
    </source>
</evidence>